<keyword evidence="5 8" id="KW-1133">Transmembrane helix</keyword>
<keyword evidence="3" id="KW-1003">Cell membrane</keyword>
<reference evidence="10" key="1">
    <citation type="submission" date="2021-04" db="EMBL/GenBank/DDBJ databases">
        <title>Sequencing of actinobacteria type strains.</title>
        <authorList>
            <person name="Nguyen G.-S."/>
            <person name="Wentzel A."/>
        </authorList>
    </citation>
    <scope>NUCLEOTIDE SEQUENCE</scope>
    <source>
        <strain evidence="10">DSM 42095</strain>
    </source>
</reference>
<evidence type="ECO:0000256" key="7">
    <source>
        <dbReference type="SAM" id="MobiDB-lite"/>
    </source>
</evidence>
<feature type="domain" description="EamA" evidence="9">
    <location>
        <begin position="6"/>
        <end position="96"/>
    </location>
</feature>
<feature type="non-terminal residue" evidence="10">
    <location>
        <position position="1"/>
    </location>
</feature>
<evidence type="ECO:0000256" key="1">
    <source>
        <dbReference type="ARBA" id="ARBA00004651"/>
    </source>
</evidence>
<dbReference type="AlphaFoldDB" id="A0A8T4J599"/>
<evidence type="ECO:0000256" key="2">
    <source>
        <dbReference type="ARBA" id="ARBA00007362"/>
    </source>
</evidence>
<evidence type="ECO:0000256" key="4">
    <source>
        <dbReference type="ARBA" id="ARBA00022692"/>
    </source>
</evidence>
<evidence type="ECO:0000256" key="6">
    <source>
        <dbReference type="ARBA" id="ARBA00023136"/>
    </source>
</evidence>
<evidence type="ECO:0000256" key="8">
    <source>
        <dbReference type="SAM" id="Phobius"/>
    </source>
</evidence>
<dbReference type="Pfam" id="PF00892">
    <property type="entry name" value="EamA"/>
    <property type="match status" value="1"/>
</dbReference>
<feature type="transmembrane region" description="Helical" evidence="8">
    <location>
        <begin position="82"/>
        <end position="105"/>
    </location>
</feature>
<keyword evidence="4 8" id="KW-0812">Transmembrane</keyword>
<evidence type="ECO:0000313" key="10">
    <source>
        <dbReference type="EMBL" id="MBR7678908.1"/>
    </source>
</evidence>
<organism evidence="10 11">
    <name type="scientific">Streptomyces daliensis</name>
    <dbReference type="NCBI Taxonomy" id="299421"/>
    <lineage>
        <taxon>Bacteria</taxon>
        <taxon>Bacillati</taxon>
        <taxon>Actinomycetota</taxon>
        <taxon>Actinomycetes</taxon>
        <taxon>Kitasatosporales</taxon>
        <taxon>Streptomycetaceae</taxon>
        <taxon>Streptomyces</taxon>
    </lineage>
</organism>
<dbReference type="SUPFAM" id="SSF103481">
    <property type="entry name" value="Multidrug resistance efflux transporter EmrE"/>
    <property type="match status" value="1"/>
</dbReference>
<sequence length="136" mass="13525">GALLLAPVYGVSLALQGGFSPSAATVGPLLYVGVFSSAVAYFTWNKAVAMVGAARAGVVYYLQPVFVALLSALLLGERATPTQALCMIPVVAGVALGATGGGAGAGGRTGPAERAGVRSPHGRLGRQEAAHPAHTR</sequence>
<protein>
    <submittedName>
        <fullName evidence="10">DMT family transporter</fullName>
    </submittedName>
</protein>
<gene>
    <name evidence="10" type="ORF">KDA82_39385</name>
</gene>
<comment type="similarity">
    <text evidence="2">Belongs to the EamA transporter family.</text>
</comment>
<accession>A0A8T4J599</accession>
<feature type="region of interest" description="Disordered" evidence="7">
    <location>
        <begin position="101"/>
        <end position="136"/>
    </location>
</feature>
<dbReference type="Proteomes" id="UP000675554">
    <property type="component" value="Unassembled WGS sequence"/>
</dbReference>
<keyword evidence="6 8" id="KW-0472">Membrane</keyword>
<evidence type="ECO:0000313" key="11">
    <source>
        <dbReference type="Proteomes" id="UP000675554"/>
    </source>
</evidence>
<dbReference type="Gene3D" id="1.10.3730.20">
    <property type="match status" value="1"/>
</dbReference>
<dbReference type="PANTHER" id="PTHR42920:SF11">
    <property type="entry name" value="INNER MEMBRANE PROTEIN YTFF"/>
    <property type="match status" value="1"/>
</dbReference>
<evidence type="ECO:0000256" key="5">
    <source>
        <dbReference type="ARBA" id="ARBA00022989"/>
    </source>
</evidence>
<dbReference type="GO" id="GO:0005886">
    <property type="term" value="C:plasma membrane"/>
    <property type="evidence" value="ECO:0007669"/>
    <property type="project" value="UniProtKB-SubCell"/>
</dbReference>
<proteinExistence type="inferred from homology"/>
<comment type="caution">
    <text evidence="10">The sequence shown here is derived from an EMBL/GenBank/DDBJ whole genome shotgun (WGS) entry which is preliminary data.</text>
</comment>
<name>A0A8T4J599_9ACTN</name>
<feature type="transmembrane region" description="Helical" evidence="8">
    <location>
        <begin position="56"/>
        <end position="76"/>
    </location>
</feature>
<dbReference type="InterPro" id="IPR000620">
    <property type="entry name" value="EamA_dom"/>
</dbReference>
<feature type="compositionally biased region" description="Basic and acidic residues" evidence="7">
    <location>
        <begin position="125"/>
        <end position="136"/>
    </location>
</feature>
<dbReference type="InterPro" id="IPR037185">
    <property type="entry name" value="EmrE-like"/>
</dbReference>
<dbReference type="PANTHER" id="PTHR42920">
    <property type="entry name" value="OS03G0707200 PROTEIN-RELATED"/>
    <property type="match status" value="1"/>
</dbReference>
<comment type="subcellular location">
    <subcellularLocation>
        <location evidence="1">Cell membrane</location>
        <topology evidence="1">Multi-pass membrane protein</topology>
    </subcellularLocation>
</comment>
<evidence type="ECO:0000259" key="9">
    <source>
        <dbReference type="Pfam" id="PF00892"/>
    </source>
</evidence>
<evidence type="ECO:0000256" key="3">
    <source>
        <dbReference type="ARBA" id="ARBA00022475"/>
    </source>
</evidence>
<keyword evidence="11" id="KW-1185">Reference proteome</keyword>
<feature type="transmembrane region" description="Helical" evidence="8">
    <location>
        <begin position="24"/>
        <end position="44"/>
    </location>
</feature>
<dbReference type="InterPro" id="IPR051258">
    <property type="entry name" value="Diverse_Substrate_Transporter"/>
</dbReference>
<dbReference type="EMBL" id="JAGSMN010002000">
    <property type="protein sequence ID" value="MBR7678908.1"/>
    <property type="molecule type" value="Genomic_DNA"/>
</dbReference>